<reference evidence="9" key="1">
    <citation type="submission" date="2020-05" db="UniProtKB">
        <authorList>
            <consortium name="EnsemblMetazoa"/>
        </authorList>
    </citation>
    <scope>IDENTIFICATION</scope>
    <source>
        <strain evidence="9">Yale</strain>
    </source>
</reference>
<comment type="function">
    <text evidence="8">Essential component of the mitotic checkpoint, which prevents cells from prematurely exiting mitosis. Required for the assembly of the dynein-dynactin and MAD1-MAD2 complexes onto kinetochores. Its function related to the spindle assembly machinery is proposed to depend on its association in the mitotic RZZ complex.</text>
</comment>
<dbReference type="STRING" id="37546.A0A1B0FP58"/>
<evidence type="ECO:0000313" key="9">
    <source>
        <dbReference type="EnsemblMetazoa" id="GMOY005642-PA"/>
    </source>
</evidence>
<dbReference type="PROSITE" id="PS51450">
    <property type="entry name" value="LRR"/>
    <property type="match status" value="12"/>
</dbReference>
<dbReference type="Pfam" id="PF13855">
    <property type="entry name" value="LRR_8"/>
    <property type="match status" value="9"/>
</dbReference>
<sequence>MSAKLANIYESFLRKYGEKYTITYKMAPTYINNIVGVDENQGKILLFYIEERSNPEVADSVSLSKINIKKNKKADLDLTGSPLQDDCVVDTIDDDIYINDAQLICANPWKLDEEWHKGITLESARGIICSPSFQLCPAAKESVGSVWFLCLPHDVKKTLLLQYEFTSKGFSRGIVNYMGVISAKAITTQSLLKDHFFAVGVESTSIETEIENIYQIKNNITIRCSWSTVSPLPPLIDLSTCDVILNQTFRTDSCHPLTEDFLNQLRILISIREDILSFKKSEDSDIIREPVYRCGIGIEISEVRENINKAMLEMAEILPTHSTECDIEEVIQNAKLRRFNDLTDNLWEILKRCSSYKNLKLAFNVLFQSAARSNIVNTPANKNRLAEIITEISNRRLAIPCLSGSEPLELLLEIGLEKLYKDYEARQDHKEDEATVLNVRKSLRNAVFQPENTAVRKTLLQNDRKTSNDQDDLVGFKNSTFDEIESGQTLAKLFQIHCTLEHVLMMHINLNLSNVYYEIFDQLLRRAPRTIDQIHDSLIDEIEIPLSAHYIRDHLQGKDPHSRRISITSSDKFRQVKSTFYFNMTNICPANILELTNFEEQMLTKENMYYHWLYLNDTNGLEFFFKFGYVFLTTTLIIIIWMSLARASVHNHREMEEARYPPCTFNALCTCSKSSTDLGIVHCKNVPFPALPRMVNQSKVFMLNMENTGLREIEPYFLQSTGMYRLKISGNHLTEIPDDAFTGLERSLWELILPQNDLVEIPSKSFRHLQKLRHLDLGHNHITHVQHDSFRGLEDSLQTLILRDNCISMLQAHSFSGLLILETLDLSGNNLFEIDPNVFVDGMPRLMKLLLTDNILSEIPYDALGPLKTLRTLDISHNVIWSLSGNDSYDIKATAKLNLDNLHLEYNNIRMLPPNSFKYFDIVNRTFFDGNPIHTMREDAFKPAKIREIYMRYCGLTDISPMAFDSLVNTLQILDISGNNLSYIHHKLFNSFDVLRVISMRDNNIKIQQPTETFNAMQYTLLKLDLSGDNNDPTNLQTLRNMTRMRNMRSLSISRMSTTSIGADDFKDFGVELEDLQITRAALTNIQAHAFKYVRGLKRLDFSENSLQSIESDAFHEIGHSLISLKIAHGFSGTALPSDALRHLTSLQELDFSNNKIQTMSDTSFHFLKNLRLLELHDNRIEQVMKGTFQGDIHSKLEEISFSFNQMTQVSQHTFFDLEALRKLHLDDNKIERIERRAFMNLDELEHLSLRGNKLNNLAEESFQNLPKLETLDMAFNNLPNFNFDYFDQVGTLSNLNVNVSHNQIKMLMHNSSWNGRSDHGSMYHSNIKILDLSHNNISIIHPGYFRPAEISLTHLHLGYNALMNATRDVFGNMPHLQWLDISHNFIHEVDFDAFKNTKQLQLIYLSHNYLTDMPQDIFKPINALRVVDLSHNNLRGLPDNLFYNGGMEKLDVSHNLLLKIPSSSLSSLAALTLCELHLSNNFISTIHSMDLSNKFRSLRYLDISYNYLLRIDDAVFATMPKLAVLDLSHNRDLKVMDKSFMGLENSLIKLGLENVSLSTVPEIRLKYLREFRLGYNELPSIPQELAHNMSNLRMLDLSNNDLTNVPLMTQSLPHLRKLMLSGNPITSLNNNSFDGVNEDLEMLDISNFRLHYFEYGCLDALPHLRSIKLTAYSHLEHFNIPQLLRNHYNIRELWIEAPQPFTRIVKKGSGPTQEMQAVQMGAPTDLEREMKGHLPHKLTNITFSGPQFTTINENILKGMLSPYVYIQLFNTSLQALPNNFFKNMGRVRNISLDIRYHNTMLRKIPNPNTGRVPYLPNSVFLTDLKMSNSDLNCDCDLGWIEYWQRKRRQYICSSQTWTDTVFRTFMNSPCQVYGRHDCEEHDDDLRETRCENKGGQQLMEALKFDLECGWDSAMCQEATILVLVTCLGLLFWM</sequence>
<accession>A0A1B0FP58</accession>
<keyword evidence="6" id="KW-0472">Membrane</keyword>
<dbReference type="Pfam" id="PF09817">
    <property type="entry name" value="Zwilch"/>
    <property type="match status" value="1"/>
</dbReference>
<dbReference type="EMBL" id="CCAG010007645">
    <property type="status" value="NOT_ANNOTATED_CDS"/>
    <property type="molecule type" value="Genomic_DNA"/>
</dbReference>
<evidence type="ECO:0000256" key="4">
    <source>
        <dbReference type="ARBA" id="ARBA00022729"/>
    </source>
</evidence>
<evidence type="ECO:0000256" key="3">
    <source>
        <dbReference type="ARBA" id="ARBA00022614"/>
    </source>
</evidence>
<comment type="subunit">
    <text evidence="8">Component of the RZZ complex.</text>
</comment>
<dbReference type="Gene3D" id="3.80.10.10">
    <property type="entry name" value="Ribonuclease Inhibitor"/>
    <property type="match status" value="8"/>
</dbReference>
<name>A0A1B0FP58_GLOMM</name>
<dbReference type="FunFam" id="3.80.10.10:FF:001035">
    <property type="entry name" value="GH20134p"/>
    <property type="match status" value="1"/>
</dbReference>
<keyword evidence="8" id="KW-0137">Centromere</keyword>
<evidence type="ECO:0000256" key="6">
    <source>
        <dbReference type="ARBA" id="ARBA00023136"/>
    </source>
</evidence>
<evidence type="ECO:0000256" key="7">
    <source>
        <dbReference type="PROSITE-ProRule" id="PRU00259"/>
    </source>
</evidence>
<evidence type="ECO:0000256" key="1">
    <source>
        <dbReference type="ARBA" id="ARBA00004236"/>
    </source>
</evidence>
<keyword evidence="10" id="KW-1185">Reference proteome</keyword>
<evidence type="ECO:0000256" key="2">
    <source>
        <dbReference type="ARBA" id="ARBA00022475"/>
    </source>
</evidence>
<comment type="subcellular location">
    <subcellularLocation>
        <location evidence="1">Cell membrane</location>
    </subcellularLocation>
    <subcellularLocation>
        <location evidence="8">Chromosome</location>
        <location evidence="8">Centromere</location>
        <location evidence="8">Kinetochore</location>
    </subcellularLocation>
</comment>
<dbReference type="PROSITE" id="PS50176">
    <property type="entry name" value="ARM_REPEAT"/>
    <property type="match status" value="1"/>
</dbReference>
<dbReference type="InterPro" id="IPR018630">
    <property type="entry name" value="Zwilch"/>
</dbReference>
<evidence type="ECO:0000313" key="10">
    <source>
        <dbReference type="Proteomes" id="UP000092444"/>
    </source>
</evidence>
<keyword evidence="8" id="KW-0131">Cell cycle</keyword>
<keyword evidence="8" id="KW-0498">Mitosis</keyword>
<dbReference type="GO" id="GO:0051301">
    <property type="term" value="P:cell division"/>
    <property type="evidence" value="ECO:0007669"/>
    <property type="project" value="UniProtKB-UniRule"/>
</dbReference>
<keyword evidence="8" id="KW-0158">Chromosome</keyword>
<dbReference type="GO" id="GO:0034501">
    <property type="term" value="P:protein localization to kinetochore"/>
    <property type="evidence" value="ECO:0007669"/>
    <property type="project" value="UniProtKB-UniRule"/>
</dbReference>
<dbReference type="GO" id="GO:0048468">
    <property type="term" value="P:cell development"/>
    <property type="evidence" value="ECO:0007669"/>
    <property type="project" value="UniProtKB-ARBA"/>
</dbReference>
<keyword evidence="4" id="KW-0732">Signal</keyword>
<dbReference type="PhylomeDB" id="A0A1B0FP58"/>
<dbReference type="Pfam" id="PF00560">
    <property type="entry name" value="LRR_1"/>
    <property type="match status" value="1"/>
</dbReference>
<keyword evidence="2" id="KW-1003">Cell membrane</keyword>
<keyword evidence="8" id="KW-0995">Kinetochore</keyword>
<dbReference type="FunFam" id="3.80.10.10:FF:001167">
    <property type="entry name" value="Chaoptin"/>
    <property type="match status" value="1"/>
</dbReference>
<proteinExistence type="inferred from homology"/>
<dbReference type="Proteomes" id="UP000092444">
    <property type="component" value="Unassembled WGS sequence"/>
</dbReference>
<evidence type="ECO:0000256" key="8">
    <source>
        <dbReference type="RuleBase" id="RU369076"/>
    </source>
</evidence>
<protein>
    <recommendedName>
        <fullName evidence="8">Protein zwilch</fullName>
    </recommendedName>
</protein>
<dbReference type="GO" id="GO:0005886">
    <property type="term" value="C:plasma membrane"/>
    <property type="evidence" value="ECO:0007669"/>
    <property type="project" value="UniProtKB-SubCell"/>
</dbReference>
<dbReference type="InterPro" id="IPR032675">
    <property type="entry name" value="LRR_dom_sf"/>
</dbReference>
<dbReference type="InterPro" id="IPR000225">
    <property type="entry name" value="Armadillo"/>
</dbReference>
<feature type="repeat" description="ARM" evidence="7">
    <location>
        <begin position="841"/>
        <end position="870"/>
    </location>
</feature>
<dbReference type="PANTHER" id="PTHR24373">
    <property type="entry name" value="SLIT RELATED LEUCINE-RICH REPEAT NEURONAL PROTEIN"/>
    <property type="match status" value="1"/>
</dbReference>
<organism evidence="9 10">
    <name type="scientific">Glossina morsitans morsitans</name>
    <name type="common">Savannah tsetse fly</name>
    <dbReference type="NCBI Taxonomy" id="37546"/>
    <lineage>
        <taxon>Eukaryota</taxon>
        <taxon>Metazoa</taxon>
        <taxon>Ecdysozoa</taxon>
        <taxon>Arthropoda</taxon>
        <taxon>Hexapoda</taxon>
        <taxon>Insecta</taxon>
        <taxon>Pterygota</taxon>
        <taxon>Neoptera</taxon>
        <taxon>Endopterygota</taxon>
        <taxon>Diptera</taxon>
        <taxon>Brachycera</taxon>
        <taxon>Muscomorpha</taxon>
        <taxon>Hippoboscoidea</taxon>
        <taxon>Glossinidae</taxon>
        <taxon>Glossina</taxon>
    </lineage>
</organism>
<dbReference type="VEuPathDB" id="VectorBase:GMOY005642"/>
<dbReference type="InterPro" id="IPR050328">
    <property type="entry name" value="Dev_Immune_Receptor"/>
</dbReference>
<comment type="similarity">
    <text evidence="8">Belongs to the ZWILCH family.</text>
</comment>
<dbReference type="InterPro" id="IPR001611">
    <property type="entry name" value="Leu-rich_rpt"/>
</dbReference>
<dbReference type="FunFam" id="3.80.10.10:FF:001373">
    <property type="entry name" value="GH20134p"/>
    <property type="match status" value="1"/>
</dbReference>
<evidence type="ECO:0000256" key="5">
    <source>
        <dbReference type="ARBA" id="ARBA00022737"/>
    </source>
</evidence>
<dbReference type="EnsemblMetazoa" id="GMOY005642-RA">
    <property type="protein sequence ID" value="GMOY005642-PA"/>
    <property type="gene ID" value="GMOY005642"/>
</dbReference>
<dbReference type="GO" id="GO:0007094">
    <property type="term" value="P:mitotic spindle assembly checkpoint signaling"/>
    <property type="evidence" value="ECO:0007669"/>
    <property type="project" value="UniProtKB-UniRule"/>
</dbReference>
<dbReference type="SUPFAM" id="SSF52058">
    <property type="entry name" value="L domain-like"/>
    <property type="match status" value="4"/>
</dbReference>
<dbReference type="PANTHER" id="PTHR24373:SF370">
    <property type="entry name" value="FISH-LIPS, ISOFORM E"/>
    <property type="match status" value="1"/>
</dbReference>
<keyword evidence="3" id="KW-0433">Leucine-rich repeat</keyword>
<dbReference type="InterPro" id="IPR003591">
    <property type="entry name" value="Leu-rich_rpt_typical-subtyp"/>
</dbReference>
<keyword evidence="5" id="KW-0677">Repeat</keyword>
<keyword evidence="8" id="KW-0132">Cell division</keyword>
<dbReference type="GO" id="GO:1990423">
    <property type="term" value="C:RZZ complex"/>
    <property type="evidence" value="ECO:0007669"/>
    <property type="project" value="UniProtKB-UniRule"/>
</dbReference>
<dbReference type="SMART" id="SM00365">
    <property type="entry name" value="LRR_SD22"/>
    <property type="match status" value="10"/>
</dbReference>
<dbReference type="Gene3D" id="1.10.287.1880">
    <property type="match status" value="1"/>
</dbReference>
<dbReference type="SMART" id="SM00369">
    <property type="entry name" value="LRR_TYP"/>
    <property type="match status" value="29"/>
</dbReference>